<dbReference type="PANTHER" id="PTHR30582">
    <property type="entry name" value="L,D-TRANSPEPTIDASE"/>
    <property type="match status" value="1"/>
</dbReference>
<name>A0AAE2ZNY5_9HYPH</name>
<dbReference type="GO" id="GO:0071555">
    <property type="term" value="P:cell wall organization"/>
    <property type="evidence" value="ECO:0007669"/>
    <property type="project" value="UniProtKB-UniRule"/>
</dbReference>
<protein>
    <submittedName>
        <fullName evidence="9">L,D-transpeptidase family protein</fullName>
    </submittedName>
</protein>
<organism evidence="9 10">
    <name type="scientific">Flavimaribacter sediminis</name>
    <dbReference type="NCBI Taxonomy" id="2865987"/>
    <lineage>
        <taxon>Bacteria</taxon>
        <taxon>Pseudomonadati</taxon>
        <taxon>Pseudomonadota</taxon>
        <taxon>Alphaproteobacteria</taxon>
        <taxon>Hyphomicrobiales</taxon>
        <taxon>Rhizobiaceae</taxon>
        <taxon>Flavimaribacter</taxon>
    </lineage>
</organism>
<keyword evidence="4 7" id="KW-0133">Cell shape</keyword>
<dbReference type="CDD" id="cd16913">
    <property type="entry name" value="YkuD_like"/>
    <property type="match status" value="1"/>
</dbReference>
<dbReference type="PROSITE" id="PS52029">
    <property type="entry name" value="LD_TPASE"/>
    <property type="match status" value="1"/>
</dbReference>
<dbReference type="NCBIfam" id="NF004785">
    <property type="entry name" value="PRK06132.1-2"/>
    <property type="match status" value="1"/>
</dbReference>
<dbReference type="InterPro" id="IPR005490">
    <property type="entry name" value="LD_TPept_cat_dom"/>
</dbReference>
<evidence type="ECO:0000313" key="10">
    <source>
        <dbReference type="Proteomes" id="UP001196509"/>
    </source>
</evidence>
<dbReference type="InterPro" id="IPR036365">
    <property type="entry name" value="PGBD-like_sf"/>
</dbReference>
<sequence length="464" mass="50987">MRIDFFVRGVALAPVAGMMAYLSVGVHESWANARSGIEKDVIEWSHPDNRSDEPILLIVSLDKQTIRVFSGDKLVKTSNVSSGKDGHRTPTGVFSILEKRRHHKSNIYSQAPMPYMQRLTWSGVALHESDSVPDQPASHGCVRLPGKFARQLFGYTDIGAHVVIVGEEKSPFPITHDNLFYPPVEPAAEVAGDPQEKANMSSLVEQASLHMIGSEANAHFEADVGSDYSLRSGIDVRDPGEAAQREPEFAQEDPDPVRILITRRTGRELVRDIQVMLNELGFNAGKEDGWMGPATSRAIIRFEKSQELDATGTLSMDIARKLHEASGRGSFKSGHVYVRRNFKSVFDAPVDITEPERPLGAHFLTALAETPGDDMIYWQSLSLPDQPKKSILSEIVFSEDGKTSVSSDTAEALDRIVMPPTIREQINGMIVAGSSLAISDEGLSRETTDRGTDFVLVTRPPEAN</sequence>
<dbReference type="Proteomes" id="UP001196509">
    <property type="component" value="Unassembled WGS sequence"/>
</dbReference>
<dbReference type="EMBL" id="JAICBX010000004">
    <property type="protein sequence ID" value="MBW8639641.1"/>
    <property type="molecule type" value="Genomic_DNA"/>
</dbReference>
<comment type="pathway">
    <text evidence="1 7">Cell wall biogenesis; peptidoglycan biosynthesis.</text>
</comment>
<dbReference type="Gene3D" id="1.10.101.10">
    <property type="entry name" value="PGBD-like superfamily/PGBD"/>
    <property type="match status" value="1"/>
</dbReference>
<gene>
    <name evidence="9" type="ORF">K1W69_20780</name>
</gene>
<evidence type="ECO:0000256" key="2">
    <source>
        <dbReference type="ARBA" id="ARBA00005992"/>
    </source>
</evidence>
<dbReference type="InterPro" id="IPR038063">
    <property type="entry name" value="Transpep_catalytic_dom"/>
</dbReference>
<dbReference type="PANTHER" id="PTHR30582:SF2">
    <property type="entry name" value="L,D-TRANSPEPTIDASE YCIB-RELATED"/>
    <property type="match status" value="1"/>
</dbReference>
<dbReference type="InterPro" id="IPR036366">
    <property type="entry name" value="PGBDSf"/>
</dbReference>
<reference evidence="9" key="1">
    <citation type="submission" date="2021-08" db="EMBL/GenBank/DDBJ databases">
        <title>Hoeflea bacterium WL0058 sp. nov., isolated from the sediment.</title>
        <authorList>
            <person name="Wang L."/>
            <person name="Zhang D."/>
        </authorList>
    </citation>
    <scope>NUCLEOTIDE SEQUENCE</scope>
    <source>
        <strain evidence="9">WL0058</strain>
    </source>
</reference>
<dbReference type="InterPro" id="IPR016915">
    <property type="entry name" value="UCP029342"/>
</dbReference>
<keyword evidence="6 7" id="KW-0961">Cell wall biogenesis/degradation</keyword>
<dbReference type="InterPro" id="IPR002477">
    <property type="entry name" value="Peptidoglycan-bd-like"/>
</dbReference>
<evidence type="ECO:0000313" key="9">
    <source>
        <dbReference type="EMBL" id="MBW8639641.1"/>
    </source>
</evidence>
<dbReference type="GO" id="GO:0008360">
    <property type="term" value="P:regulation of cell shape"/>
    <property type="evidence" value="ECO:0007669"/>
    <property type="project" value="UniProtKB-UniRule"/>
</dbReference>
<evidence type="ECO:0000256" key="4">
    <source>
        <dbReference type="ARBA" id="ARBA00022960"/>
    </source>
</evidence>
<evidence type="ECO:0000259" key="8">
    <source>
        <dbReference type="PROSITE" id="PS52029"/>
    </source>
</evidence>
<feature type="active site" description="Proton donor/acceptor" evidence="7">
    <location>
        <position position="127"/>
    </location>
</feature>
<dbReference type="PIRSF" id="PIRSF029342">
    <property type="entry name" value="UCP029342_ErfK/YbiS/YcfS/YnhG"/>
    <property type="match status" value="1"/>
</dbReference>
<keyword evidence="3" id="KW-0808">Transferase</keyword>
<evidence type="ECO:0000256" key="1">
    <source>
        <dbReference type="ARBA" id="ARBA00004752"/>
    </source>
</evidence>
<dbReference type="RefSeq" id="WP_220230356.1">
    <property type="nucleotide sequence ID" value="NZ_JAICBX010000004.1"/>
</dbReference>
<comment type="similarity">
    <text evidence="2">Belongs to the YkuD family.</text>
</comment>
<feature type="domain" description="L,D-TPase catalytic" evidence="8">
    <location>
        <begin position="55"/>
        <end position="165"/>
    </location>
</feature>
<dbReference type="InterPro" id="IPR050979">
    <property type="entry name" value="LD-transpeptidase"/>
</dbReference>
<dbReference type="SUPFAM" id="SSF141523">
    <property type="entry name" value="L,D-transpeptidase catalytic domain-like"/>
    <property type="match status" value="1"/>
</dbReference>
<evidence type="ECO:0000256" key="6">
    <source>
        <dbReference type="ARBA" id="ARBA00023316"/>
    </source>
</evidence>
<dbReference type="AlphaFoldDB" id="A0AAE2ZNY5"/>
<keyword evidence="10" id="KW-1185">Reference proteome</keyword>
<dbReference type="GO" id="GO:0018104">
    <property type="term" value="P:peptidoglycan-protein cross-linking"/>
    <property type="evidence" value="ECO:0007669"/>
    <property type="project" value="TreeGrafter"/>
</dbReference>
<dbReference type="Pfam" id="PF01471">
    <property type="entry name" value="PG_binding_1"/>
    <property type="match status" value="1"/>
</dbReference>
<evidence type="ECO:0000256" key="7">
    <source>
        <dbReference type="PROSITE-ProRule" id="PRU01373"/>
    </source>
</evidence>
<accession>A0AAE2ZNY5</accession>
<keyword evidence="5 7" id="KW-0573">Peptidoglycan synthesis</keyword>
<dbReference type="GO" id="GO:0016740">
    <property type="term" value="F:transferase activity"/>
    <property type="evidence" value="ECO:0007669"/>
    <property type="project" value="UniProtKB-KW"/>
</dbReference>
<dbReference type="Gene3D" id="2.40.440.10">
    <property type="entry name" value="L,D-transpeptidase catalytic domain-like"/>
    <property type="match status" value="1"/>
</dbReference>
<dbReference type="Pfam" id="PF03734">
    <property type="entry name" value="YkuD"/>
    <property type="match status" value="1"/>
</dbReference>
<feature type="active site" description="Nucleophile" evidence="7">
    <location>
        <position position="141"/>
    </location>
</feature>
<proteinExistence type="inferred from homology"/>
<evidence type="ECO:0000256" key="5">
    <source>
        <dbReference type="ARBA" id="ARBA00022984"/>
    </source>
</evidence>
<evidence type="ECO:0000256" key="3">
    <source>
        <dbReference type="ARBA" id="ARBA00022679"/>
    </source>
</evidence>
<dbReference type="GO" id="GO:0071972">
    <property type="term" value="F:peptidoglycan L,D-transpeptidase activity"/>
    <property type="evidence" value="ECO:0007669"/>
    <property type="project" value="TreeGrafter"/>
</dbReference>
<comment type="caution">
    <text evidence="9">The sequence shown here is derived from an EMBL/GenBank/DDBJ whole genome shotgun (WGS) entry which is preliminary data.</text>
</comment>
<dbReference type="SUPFAM" id="SSF47090">
    <property type="entry name" value="PGBD-like"/>
    <property type="match status" value="1"/>
</dbReference>
<dbReference type="NCBIfam" id="NF004786">
    <property type="entry name" value="PRK06132.1-3"/>
    <property type="match status" value="1"/>
</dbReference>
<dbReference type="GO" id="GO:0005576">
    <property type="term" value="C:extracellular region"/>
    <property type="evidence" value="ECO:0007669"/>
    <property type="project" value="TreeGrafter"/>
</dbReference>